<evidence type="ECO:0000313" key="2">
    <source>
        <dbReference type="EMBL" id="CAG8754825.1"/>
    </source>
</evidence>
<keyword evidence="3" id="KW-1185">Reference proteome</keyword>
<evidence type="ECO:0000256" key="1">
    <source>
        <dbReference type="SAM" id="MobiDB-lite"/>
    </source>
</evidence>
<dbReference type="EMBL" id="CAJVQB010012349">
    <property type="protein sequence ID" value="CAG8754825.1"/>
    <property type="molecule type" value="Genomic_DNA"/>
</dbReference>
<evidence type="ECO:0000313" key="3">
    <source>
        <dbReference type="Proteomes" id="UP000789901"/>
    </source>
</evidence>
<protein>
    <submittedName>
        <fullName evidence="2">27866_t:CDS:1</fullName>
    </submittedName>
</protein>
<feature type="region of interest" description="Disordered" evidence="1">
    <location>
        <begin position="1"/>
        <end position="52"/>
    </location>
</feature>
<comment type="caution">
    <text evidence="2">The sequence shown here is derived from an EMBL/GenBank/DDBJ whole genome shotgun (WGS) entry which is preliminary data.</text>
</comment>
<reference evidence="2 3" key="1">
    <citation type="submission" date="2021-06" db="EMBL/GenBank/DDBJ databases">
        <authorList>
            <person name="Kallberg Y."/>
            <person name="Tangrot J."/>
            <person name="Rosling A."/>
        </authorList>
    </citation>
    <scope>NUCLEOTIDE SEQUENCE [LARGE SCALE GENOMIC DNA]</scope>
    <source>
        <strain evidence="2 3">120-4 pot B 10/14</strain>
    </source>
</reference>
<gene>
    <name evidence="2" type="ORF">GMARGA_LOCUS16802</name>
</gene>
<organism evidence="2 3">
    <name type="scientific">Gigaspora margarita</name>
    <dbReference type="NCBI Taxonomy" id="4874"/>
    <lineage>
        <taxon>Eukaryota</taxon>
        <taxon>Fungi</taxon>
        <taxon>Fungi incertae sedis</taxon>
        <taxon>Mucoromycota</taxon>
        <taxon>Glomeromycotina</taxon>
        <taxon>Glomeromycetes</taxon>
        <taxon>Diversisporales</taxon>
        <taxon>Gigasporaceae</taxon>
        <taxon>Gigaspora</taxon>
    </lineage>
</organism>
<feature type="compositionally biased region" description="Basic and acidic residues" evidence="1">
    <location>
        <begin position="24"/>
        <end position="43"/>
    </location>
</feature>
<feature type="compositionally biased region" description="Basic and acidic residues" evidence="1">
    <location>
        <begin position="1"/>
        <end position="12"/>
    </location>
</feature>
<proteinExistence type="predicted"/>
<dbReference type="Proteomes" id="UP000789901">
    <property type="component" value="Unassembled WGS sequence"/>
</dbReference>
<sequence length="78" mass="9270">MAKSKNKEKIKFIDSLPKVSLGNEKQEKEKPKNGEQEVPRERINSFQNDKNPLDNIQNLFNQKYDYQNGIRIDNDKYK</sequence>
<name>A0ABN7VDE1_GIGMA</name>
<feature type="non-terminal residue" evidence="2">
    <location>
        <position position="78"/>
    </location>
</feature>
<accession>A0ABN7VDE1</accession>